<organism evidence="2 3">
    <name type="scientific">Thermosphaera aggregans (strain DSM 11486 / M11TL)</name>
    <dbReference type="NCBI Taxonomy" id="633148"/>
    <lineage>
        <taxon>Archaea</taxon>
        <taxon>Thermoproteota</taxon>
        <taxon>Thermoprotei</taxon>
        <taxon>Desulfurococcales</taxon>
        <taxon>Desulfurococcaceae</taxon>
        <taxon>Thermosphaera</taxon>
    </lineage>
</organism>
<reference evidence="2 3" key="1">
    <citation type="journal article" date="2010" name="Stand. Genomic Sci.">
        <title>Complete genome sequence of Thermosphaera aggregans type strain (M11TL).</title>
        <authorList>
            <person name="Spring S."/>
            <person name="Rachel R."/>
            <person name="Lapidus A."/>
            <person name="Davenport K."/>
            <person name="Tice H."/>
            <person name="Copeland A."/>
            <person name="Cheng J.F."/>
            <person name="Lucas S."/>
            <person name="Chen F."/>
            <person name="Nolan M."/>
            <person name="Bruce D."/>
            <person name="Goodwin L."/>
            <person name="Pitluck S."/>
            <person name="Ivanova N."/>
            <person name="Mavromatis K."/>
            <person name="Ovchinnikova G."/>
            <person name="Pati A."/>
            <person name="Chen A."/>
            <person name="Palaniappan K."/>
            <person name="Land M."/>
            <person name="Hauser L."/>
            <person name="Chang Y.J."/>
            <person name="Jeffries C.C."/>
            <person name="Brettin T."/>
            <person name="Detter J.C."/>
            <person name="Tapia R."/>
            <person name="Han C."/>
            <person name="Heimerl T."/>
            <person name="Weikl F."/>
            <person name="Brambilla E."/>
            <person name="Goker M."/>
            <person name="Bristow J."/>
            <person name="Eisen J.A."/>
            <person name="Markowitz V."/>
            <person name="Hugenholtz P."/>
            <person name="Kyrpides N.C."/>
            <person name="Klenk H.P."/>
        </authorList>
    </citation>
    <scope>NUCLEOTIDE SEQUENCE [LARGE SCALE GENOMIC DNA]</scope>
    <source>
        <strain evidence="3">DSM 11486 / M11TL</strain>
    </source>
</reference>
<gene>
    <name evidence="2" type="ordered locus">Tagg_0136</name>
</gene>
<proteinExistence type="inferred from homology"/>
<evidence type="ECO:0000313" key="2">
    <source>
        <dbReference type="EMBL" id="ADG90416.1"/>
    </source>
</evidence>
<protein>
    <recommendedName>
        <fullName evidence="1">UPF0201 protein Tagg_0136</fullName>
    </recommendedName>
</protein>
<dbReference type="AlphaFoldDB" id="D5TZW6"/>
<evidence type="ECO:0000256" key="1">
    <source>
        <dbReference type="HAMAP-Rule" id="MF_01112"/>
    </source>
</evidence>
<dbReference type="Pfam" id="PF01877">
    <property type="entry name" value="RNA_binding"/>
    <property type="match status" value="1"/>
</dbReference>
<dbReference type="RefSeq" id="WP_013129009.1">
    <property type="nucleotide sequence ID" value="NC_014160.1"/>
</dbReference>
<dbReference type="OrthoDB" id="7819at2157"/>
<dbReference type="GeneID" id="9165148"/>
<dbReference type="Proteomes" id="UP000002376">
    <property type="component" value="Chromosome"/>
</dbReference>
<dbReference type="SUPFAM" id="SSF55282">
    <property type="entry name" value="RL5-like"/>
    <property type="match status" value="1"/>
</dbReference>
<dbReference type="eggNOG" id="arCOG01043">
    <property type="taxonomic scope" value="Archaea"/>
</dbReference>
<reference evidence="3" key="2">
    <citation type="journal article" date="2010" name="Stand. Genomic Sci.">
        <title>Complete genome sequence of Thermosphaera aggregans type strain (M11TLT).</title>
        <authorList>
            <person name="Spring S."/>
            <person name="Rachel R."/>
            <person name="Lapidus A."/>
            <person name="Davenport K."/>
            <person name="Tice H."/>
            <person name="Copeland A."/>
            <person name="Cheng J.-F."/>
            <person name="Lucas S."/>
            <person name="Chen F."/>
            <person name="Nolan M."/>
            <person name="Bruce D."/>
            <person name="Goodwin L."/>
            <person name="Pitluck S."/>
            <person name="Ivanova N."/>
            <person name="Mavromatis K."/>
            <person name="Ovchinnikova G."/>
            <person name="Pati A."/>
            <person name="Chen A."/>
            <person name="Palaniappan K."/>
            <person name="Land M."/>
            <person name="Hauser L."/>
            <person name="Chang Y.-J."/>
            <person name="Jeffries C.C."/>
            <person name="Brettin T."/>
            <person name="Detter J.C."/>
            <person name="Tapia R."/>
            <person name="Han C."/>
            <person name="Heimerl T."/>
            <person name="Weikl F."/>
            <person name="Brambilla E."/>
            <person name="Goker M."/>
            <person name="Bristow J."/>
            <person name="Eisen J.A."/>
            <person name="Markowitz V."/>
            <person name="Hugenholtz P."/>
            <person name="Kyrpides N.C."/>
            <person name="Klenk H.-P."/>
        </authorList>
    </citation>
    <scope>NUCLEOTIDE SEQUENCE [LARGE SCALE GENOMIC DNA]</scope>
    <source>
        <strain evidence="3">DSM 11486 / M11TL</strain>
    </source>
</reference>
<dbReference type="PANTHER" id="PTHR39652:SF1">
    <property type="entry name" value="UPF0201 PROTEIN TK1335"/>
    <property type="match status" value="1"/>
</dbReference>
<dbReference type="KEGG" id="tag:Tagg_0136"/>
<dbReference type="InterPro" id="IPR002739">
    <property type="entry name" value="PAB1135-like"/>
</dbReference>
<dbReference type="Gene3D" id="3.30.1440.10">
    <property type="match status" value="1"/>
</dbReference>
<accession>D5TZW6</accession>
<reference key="3">
    <citation type="submission" date="2010-02" db="EMBL/GenBank/DDBJ databases">
        <title>Complete genome sequence of Thermosphaera aggregans type strain (M11TL).</title>
        <authorList>
            <consortium name="US DOE Joint Genome Institute (JGI-PGF)"/>
            <person name="Spring S."/>
            <person name="Lapidus A."/>
            <person name="Munk C."/>
            <person name="Schroeder M."/>
            <person name="Glavina Del Rio T."/>
            <person name="Tice H."/>
            <person name="Copeland A."/>
            <person name="Cheng J.-F."/>
            <person name="Lucas S."/>
            <person name="Chen F."/>
            <person name="Nolan M."/>
            <person name="Bruce D."/>
            <person name="Goodwin L."/>
            <person name="Pitluck S."/>
            <person name="Ivanova N."/>
            <person name="Mavromatis K."/>
            <person name="Ovchinnikova G."/>
            <person name="Pati A."/>
            <person name="Chen A."/>
            <person name="Palaniappan K."/>
            <person name="Land M."/>
            <person name="Hauser L."/>
            <person name="Chang Y.-J."/>
            <person name="Jeffries C.C."/>
            <person name="Brettin T."/>
            <person name="Detter J.C."/>
            <person name="Tapia R."/>
            <person name="Han C."/>
            <person name="Chain P."/>
            <person name="Heimerl T."/>
            <person name="Weik F."/>
            <person name="Goker M."/>
            <person name="Rachel R."/>
            <person name="Bristow J."/>
            <person name="Eisen J.A."/>
            <person name="Markowitz V."/>
            <person name="Hugenholtz P."/>
            <person name="Kyrpides N.C."/>
            <person name="Klenk H.-P."/>
        </authorList>
    </citation>
    <scope>NUCLEOTIDE SEQUENCE</scope>
    <source>
        <strain>DSM 11486</strain>
    </source>
</reference>
<evidence type="ECO:0000313" key="3">
    <source>
        <dbReference type="Proteomes" id="UP000002376"/>
    </source>
</evidence>
<name>D5TZW6_THEAM</name>
<sequence>MVKIEVEAEVRPTEDVEKVKRAVVNVYSGDLVLVGGGNYSLLRGVSMDLRSLEPLRKLIRSQQIEPAAKSYLLRRMSNGELTILLHKQAAFASKISFIDDAKESPLGPIKIHITSDNLEEVVNYLTG</sequence>
<dbReference type="EMBL" id="CP001939">
    <property type="protein sequence ID" value="ADG90416.1"/>
    <property type="molecule type" value="Genomic_DNA"/>
</dbReference>
<dbReference type="PANTHER" id="PTHR39652">
    <property type="entry name" value="UPF0201 PROTEIN TK1335"/>
    <property type="match status" value="1"/>
</dbReference>
<comment type="similarity">
    <text evidence="1">Belongs to the UPF0201 family.</text>
</comment>
<dbReference type="STRING" id="633148.Tagg_0136"/>
<dbReference type="HAMAP" id="MF_01112">
    <property type="entry name" value="UPF0201"/>
    <property type="match status" value="1"/>
</dbReference>
<dbReference type="InterPro" id="IPR022803">
    <property type="entry name" value="Ribosomal_uL5_dom_sf"/>
</dbReference>
<keyword evidence="3" id="KW-1185">Reference proteome</keyword>
<dbReference type="HOGENOM" id="CLU_134829_1_0_2"/>